<sequence>MNFSEDLRQNAPATERNREPILEVLKRVLPATGTVLEVASGTGQHAVFFAPRLSPRRWLPSDPQPLLQQSIKAWQIHSPSDNLYPPLQLNVEANPWPVEGNDLPWELSEFPITAIVAINLIHISPWSACEGLMAGSDRILKPGGILYLYGPYKIAGKHTAPSNASFDEYLRTSNPKWGVRNLDDVVELAKGYNLELVETVPMPANNFSVVFRRC</sequence>
<dbReference type="Pfam" id="PF06080">
    <property type="entry name" value="DUF938"/>
    <property type="match status" value="1"/>
</dbReference>
<dbReference type="PANTHER" id="PTHR20974">
    <property type="entry name" value="UPF0585 PROTEIN CG18661"/>
    <property type="match status" value="1"/>
</dbReference>
<dbReference type="Gene3D" id="3.40.50.150">
    <property type="entry name" value="Vaccinia Virus protein VP39"/>
    <property type="match status" value="1"/>
</dbReference>
<dbReference type="GeneID" id="301683331"/>
<dbReference type="InterPro" id="IPR029063">
    <property type="entry name" value="SAM-dependent_MTases_sf"/>
</dbReference>
<dbReference type="RefSeq" id="WP_006618411.1">
    <property type="nucleotide sequence ID" value="NZ_BIMW01000098.1"/>
</dbReference>
<keyword evidence="2" id="KW-1185">Reference proteome</keyword>
<dbReference type="EMBL" id="BIMW01000098">
    <property type="protein sequence ID" value="GCE94434.1"/>
    <property type="molecule type" value="Genomic_DNA"/>
</dbReference>
<gene>
    <name evidence="1" type="ORF">NIES46_24890</name>
</gene>
<proteinExistence type="predicted"/>
<reference evidence="1 2" key="1">
    <citation type="journal article" date="2019" name="J Genomics">
        <title>The Draft Genome of a Hydrogen-producing Cyanobacterium, Arthrospira platensis NIES-46.</title>
        <authorList>
            <person name="Suzuki S."/>
            <person name="Yamaguchi H."/>
            <person name="Kawachi M."/>
        </authorList>
    </citation>
    <scope>NUCLEOTIDE SEQUENCE [LARGE SCALE GENOMIC DNA]</scope>
    <source>
        <strain evidence="1 2">NIES-46</strain>
    </source>
</reference>
<organism evidence="1 2">
    <name type="scientific">Limnospira platensis NIES-46</name>
    <dbReference type="NCBI Taxonomy" id="1236695"/>
    <lineage>
        <taxon>Bacteria</taxon>
        <taxon>Bacillati</taxon>
        <taxon>Cyanobacteriota</taxon>
        <taxon>Cyanophyceae</taxon>
        <taxon>Oscillatoriophycideae</taxon>
        <taxon>Oscillatoriales</taxon>
        <taxon>Sirenicapillariaceae</taxon>
        <taxon>Limnospira</taxon>
    </lineage>
</organism>
<comment type="caution">
    <text evidence="1">The sequence shown here is derived from an EMBL/GenBank/DDBJ whole genome shotgun (WGS) entry which is preliminary data.</text>
</comment>
<name>A0A5M3T4M7_LIMPL</name>
<protein>
    <recommendedName>
        <fullName evidence="3">SAM-dependent methyltransferase</fullName>
    </recommendedName>
</protein>
<evidence type="ECO:0000313" key="2">
    <source>
        <dbReference type="Proteomes" id="UP000326169"/>
    </source>
</evidence>
<accession>A0A5M3T4M7</accession>
<dbReference type="InterPro" id="IPR010342">
    <property type="entry name" value="DUF938"/>
</dbReference>
<dbReference type="SUPFAM" id="SSF53335">
    <property type="entry name" value="S-adenosyl-L-methionine-dependent methyltransferases"/>
    <property type="match status" value="1"/>
</dbReference>
<evidence type="ECO:0000313" key="1">
    <source>
        <dbReference type="EMBL" id="GCE94434.1"/>
    </source>
</evidence>
<evidence type="ECO:0008006" key="3">
    <source>
        <dbReference type="Google" id="ProtNLM"/>
    </source>
</evidence>
<dbReference type="PANTHER" id="PTHR20974:SF0">
    <property type="entry name" value="UPF0585 PROTEIN CG18661"/>
    <property type="match status" value="1"/>
</dbReference>
<dbReference type="Proteomes" id="UP000326169">
    <property type="component" value="Unassembled WGS sequence"/>
</dbReference>